<dbReference type="Proteomes" id="UP000193920">
    <property type="component" value="Unassembled WGS sequence"/>
</dbReference>
<dbReference type="AlphaFoldDB" id="A0A1Y2FJ31"/>
<accession>A0A1Y2FJ31</accession>
<evidence type="ECO:0000256" key="2">
    <source>
        <dbReference type="SAM" id="MobiDB-lite"/>
    </source>
</evidence>
<name>A0A1Y2FJ31_9FUNG</name>
<dbReference type="NCBIfam" id="TIGR01167">
    <property type="entry name" value="LPXTG_anchor"/>
    <property type="match status" value="1"/>
</dbReference>
<keyword evidence="4" id="KW-0732">Signal</keyword>
<evidence type="ECO:0000313" key="5">
    <source>
        <dbReference type="EMBL" id="ORY83939.1"/>
    </source>
</evidence>
<evidence type="ECO:0000256" key="1">
    <source>
        <dbReference type="SAM" id="Coils"/>
    </source>
</evidence>
<evidence type="ECO:0000256" key="4">
    <source>
        <dbReference type="SAM" id="SignalP"/>
    </source>
</evidence>
<feature type="compositionally biased region" description="Polar residues" evidence="2">
    <location>
        <begin position="408"/>
        <end position="420"/>
    </location>
</feature>
<keyword evidence="3" id="KW-1133">Transmembrane helix</keyword>
<evidence type="ECO:0000256" key="3">
    <source>
        <dbReference type="SAM" id="Phobius"/>
    </source>
</evidence>
<dbReference type="EMBL" id="MCOG01000006">
    <property type="protein sequence ID" value="ORY83939.1"/>
    <property type="molecule type" value="Genomic_DNA"/>
</dbReference>
<feature type="compositionally biased region" description="Polar residues" evidence="2">
    <location>
        <begin position="386"/>
        <end position="395"/>
    </location>
</feature>
<proteinExistence type="predicted"/>
<keyword evidence="1" id="KW-0175">Coiled coil</keyword>
<comment type="caution">
    <text evidence="5">The sequence shown here is derived from an EMBL/GenBank/DDBJ whole genome shotgun (WGS) entry which is preliminary data.</text>
</comment>
<keyword evidence="3" id="KW-0472">Membrane</keyword>
<protein>
    <submittedName>
        <fullName evidence="5">Uncharacterized protein</fullName>
    </submittedName>
</protein>
<gene>
    <name evidence="5" type="ORF">LY90DRAFT_499365</name>
</gene>
<sequence>MNQKISILFLYIFTLFVSFSYTLDTGIKKSDIQFDVDVEYGFLEKKEKIDISWDDVKNVEDLKINSNTTYKIELLTNHALRRKDDTLIWQQKELINTTRVFTSYKWKIPKLKKRNYYGILITVQGPTNNIYGLSRRLGYIANVSKLLSSNSTSDVAEFVNKTHNKVVFFYEDEVEKIEIEDDEPDDETAKVQSQQDNSINSNTGGSSYVLIIIIGLIIIAIILSLVAFSFYRKNKKTKENVREILVAQKEKEALQNFDIKSESAESEIVREKLKQEALEKERQKVYESMKEKNLLMVEGNSAFPSSISDAVSNAVSNTNTDFSWHGMEVMSFNSPTKTKGLSSLGMTPITPLTAPKKIDYDAIAIEVEDKIQHQEEEEEEELVEGQDSNEININIQPPEKSEEEETIIVSNPNSTVKFKL</sequence>
<dbReference type="OrthoDB" id="2162243at2759"/>
<evidence type="ECO:0000313" key="6">
    <source>
        <dbReference type="Proteomes" id="UP000193920"/>
    </source>
</evidence>
<keyword evidence="3" id="KW-0812">Transmembrane</keyword>
<feature type="signal peptide" evidence="4">
    <location>
        <begin position="1"/>
        <end position="22"/>
    </location>
</feature>
<keyword evidence="6" id="KW-1185">Reference proteome</keyword>
<feature type="chain" id="PRO_5012576051" evidence="4">
    <location>
        <begin position="23"/>
        <end position="420"/>
    </location>
</feature>
<reference evidence="5 6" key="1">
    <citation type="submission" date="2016-08" db="EMBL/GenBank/DDBJ databases">
        <title>A Parts List for Fungal Cellulosomes Revealed by Comparative Genomics.</title>
        <authorList>
            <consortium name="DOE Joint Genome Institute"/>
            <person name="Haitjema C.H."/>
            <person name="Gilmore S.P."/>
            <person name="Henske J.K."/>
            <person name="Solomon K.V."/>
            <person name="De Groot R."/>
            <person name="Kuo A."/>
            <person name="Mondo S.J."/>
            <person name="Salamov A.A."/>
            <person name="Labutti K."/>
            <person name="Zhao Z."/>
            <person name="Chiniquy J."/>
            <person name="Barry K."/>
            <person name="Brewer H.M."/>
            <person name="Purvine S.O."/>
            <person name="Wright A.T."/>
            <person name="Boxma B."/>
            <person name="Van Alen T."/>
            <person name="Hackstein J.H."/>
            <person name="Baker S.E."/>
            <person name="Grigoriev I.V."/>
            <person name="O'Malley M.A."/>
        </authorList>
    </citation>
    <scope>NUCLEOTIDE SEQUENCE [LARGE SCALE GENOMIC DNA]</scope>
    <source>
        <strain evidence="5 6">G1</strain>
    </source>
</reference>
<feature type="coiled-coil region" evidence="1">
    <location>
        <begin position="247"/>
        <end position="283"/>
    </location>
</feature>
<feature type="compositionally biased region" description="Acidic residues" evidence="2">
    <location>
        <begin position="375"/>
        <end position="384"/>
    </location>
</feature>
<organism evidence="5 6">
    <name type="scientific">Neocallimastix californiae</name>
    <dbReference type="NCBI Taxonomy" id="1754190"/>
    <lineage>
        <taxon>Eukaryota</taxon>
        <taxon>Fungi</taxon>
        <taxon>Fungi incertae sedis</taxon>
        <taxon>Chytridiomycota</taxon>
        <taxon>Chytridiomycota incertae sedis</taxon>
        <taxon>Neocallimastigomycetes</taxon>
        <taxon>Neocallimastigales</taxon>
        <taxon>Neocallimastigaceae</taxon>
        <taxon>Neocallimastix</taxon>
    </lineage>
</organism>
<feature type="transmembrane region" description="Helical" evidence="3">
    <location>
        <begin position="208"/>
        <end position="231"/>
    </location>
</feature>
<feature type="region of interest" description="Disordered" evidence="2">
    <location>
        <begin position="373"/>
        <end position="420"/>
    </location>
</feature>